<dbReference type="STRING" id="29760.F6I4R8"/>
<dbReference type="PaxDb" id="29760-VIT_14s0060g01390.t01"/>
<dbReference type="SUPFAM" id="SSF47933">
    <property type="entry name" value="ERP29 C domain-like"/>
    <property type="match status" value="1"/>
</dbReference>
<dbReference type="Proteomes" id="UP000009183">
    <property type="component" value="Chromosome 14"/>
</dbReference>
<keyword evidence="2" id="KW-1185">Reference proteome</keyword>
<protein>
    <submittedName>
        <fullName evidence="1">Uncharacterized protein</fullName>
    </submittedName>
</protein>
<reference evidence="2" key="1">
    <citation type="journal article" date="2007" name="Nature">
        <title>The grapevine genome sequence suggests ancestral hexaploidization in major angiosperm phyla.</title>
        <authorList>
            <consortium name="The French-Italian Public Consortium for Grapevine Genome Characterization."/>
            <person name="Jaillon O."/>
            <person name="Aury J.-M."/>
            <person name="Noel B."/>
            <person name="Policriti A."/>
            <person name="Clepet C."/>
            <person name="Casagrande A."/>
            <person name="Choisne N."/>
            <person name="Aubourg S."/>
            <person name="Vitulo N."/>
            <person name="Jubin C."/>
            <person name="Vezzi A."/>
            <person name="Legeai F."/>
            <person name="Hugueney P."/>
            <person name="Dasilva C."/>
            <person name="Horner D."/>
            <person name="Mica E."/>
            <person name="Jublot D."/>
            <person name="Poulain J."/>
            <person name="Bruyere C."/>
            <person name="Billault A."/>
            <person name="Segurens B."/>
            <person name="Gouyvenoux M."/>
            <person name="Ugarte E."/>
            <person name="Cattonaro F."/>
            <person name="Anthouard V."/>
            <person name="Vico V."/>
            <person name="Del Fabbro C."/>
            <person name="Alaux M."/>
            <person name="Di Gaspero G."/>
            <person name="Dumas V."/>
            <person name="Felice N."/>
            <person name="Paillard S."/>
            <person name="Juman I."/>
            <person name="Moroldo M."/>
            <person name="Scalabrin S."/>
            <person name="Canaguier A."/>
            <person name="Le Clainche I."/>
            <person name="Malacrida G."/>
            <person name="Durand E."/>
            <person name="Pesole G."/>
            <person name="Laucou V."/>
            <person name="Chatelet P."/>
            <person name="Merdinoglu D."/>
            <person name="Delledonne M."/>
            <person name="Pezzotti M."/>
            <person name="Lecharny A."/>
            <person name="Scarpelli C."/>
            <person name="Artiguenave F."/>
            <person name="Pe M.E."/>
            <person name="Valle G."/>
            <person name="Morgante M."/>
            <person name="Caboche M."/>
            <person name="Adam-Blondon A.-F."/>
            <person name="Weissenbach J."/>
            <person name="Quetier F."/>
            <person name="Wincker P."/>
        </authorList>
    </citation>
    <scope>NUCLEOTIDE SEQUENCE [LARGE SCALE GENOMIC DNA]</scope>
    <source>
        <strain evidence="2">cv. Pinot noir / PN40024</strain>
    </source>
</reference>
<sequence>MVMKNVVNSTTSKSINQAKADEFILKKNILSTFA</sequence>
<dbReference type="AlphaFoldDB" id="F6I4R8"/>
<proteinExistence type="predicted"/>
<dbReference type="InParanoid" id="F6I4R8"/>
<name>F6I4R8_VITVI</name>
<organism evidence="1 2">
    <name type="scientific">Vitis vinifera</name>
    <name type="common">Grape</name>
    <dbReference type="NCBI Taxonomy" id="29760"/>
    <lineage>
        <taxon>Eukaryota</taxon>
        <taxon>Viridiplantae</taxon>
        <taxon>Streptophyta</taxon>
        <taxon>Embryophyta</taxon>
        <taxon>Tracheophyta</taxon>
        <taxon>Spermatophyta</taxon>
        <taxon>Magnoliopsida</taxon>
        <taxon>eudicotyledons</taxon>
        <taxon>Gunneridae</taxon>
        <taxon>Pentapetalae</taxon>
        <taxon>rosids</taxon>
        <taxon>Vitales</taxon>
        <taxon>Vitaceae</taxon>
        <taxon>Viteae</taxon>
        <taxon>Vitis</taxon>
    </lineage>
</organism>
<gene>
    <name evidence="1" type="ordered locus">VIT_14s0060g01390</name>
</gene>
<evidence type="ECO:0000313" key="1">
    <source>
        <dbReference type="EMBL" id="CCB61905.1"/>
    </source>
</evidence>
<dbReference type="HOGENOM" id="CLU_3378032_0_0_1"/>
<evidence type="ECO:0000313" key="2">
    <source>
        <dbReference type="Proteomes" id="UP000009183"/>
    </source>
</evidence>
<dbReference type="InterPro" id="IPR036356">
    <property type="entry name" value="ERp29_C_sf"/>
</dbReference>
<dbReference type="EMBL" id="FN596746">
    <property type="protein sequence ID" value="CCB61905.1"/>
    <property type="molecule type" value="Genomic_DNA"/>
</dbReference>
<accession>F6I4R8</accession>